<dbReference type="InterPro" id="IPR004841">
    <property type="entry name" value="AA-permease/SLC12A_dom"/>
</dbReference>
<dbReference type="PROSITE" id="PS00218">
    <property type="entry name" value="AMINO_ACID_PERMEASE_1"/>
    <property type="match status" value="1"/>
</dbReference>
<keyword evidence="5" id="KW-0029">Amino-acid transport</keyword>
<reference evidence="10 11" key="3">
    <citation type="journal article" date="2015" name="Genome Announc.">
        <title>Draft Genome Sequence of the Archiascomycetous Yeast Saitoella complicata.</title>
        <authorList>
            <person name="Yamauchi K."/>
            <person name="Kondo S."/>
            <person name="Hamamoto M."/>
            <person name="Takahashi Y."/>
            <person name="Ogura Y."/>
            <person name="Hayashi T."/>
            <person name="Nishida H."/>
        </authorList>
    </citation>
    <scope>NUCLEOTIDE SEQUENCE [LARGE SCALE GENOMIC DNA]</scope>
    <source>
        <strain evidence="10 11">NRRL Y-17804</strain>
    </source>
</reference>
<feature type="transmembrane region" description="Helical" evidence="8">
    <location>
        <begin position="219"/>
        <end position="241"/>
    </location>
</feature>
<comment type="caution">
    <text evidence="10">The sequence shown here is derived from an EMBL/GenBank/DDBJ whole genome shotgun (WGS) entry which is preliminary data.</text>
</comment>
<evidence type="ECO:0000256" key="2">
    <source>
        <dbReference type="ARBA" id="ARBA00022448"/>
    </source>
</evidence>
<dbReference type="InterPro" id="IPR004762">
    <property type="entry name" value="Amino_acid_permease_fungi"/>
</dbReference>
<feature type="transmembrane region" description="Helical" evidence="8">
    <location>
        <begin position="275"/>
        <end position="295"/>
    </location>
</feature>
<evidence type="ECO:0000313" key="10">
    <source>
        <dbReference type="EMBL" id="GAO46622.1"/>
    </source>
</evidence>
<feature type="transmembrane region" description="Helical" evidence="8">
    <location>
        <begin position="580"/>
        <end position="599"/>
    </location>
</feature>
<dbReference type="FunFam" id="1.20.1740.10:FF:000006">
    <property type="entry name" value="General amino acid permease"/>
    <property type="match status" value="1"/>
</dbReference>
<dbReference type="Pfam" id="PF00324">
    <property type="entry name" value="AA_permease"/>
    <property type="match status" value="1"/>
</dbReference>
<keyword evidence="7 8" id="KW-0472">Membrane</keyword>
<feature type="transmembrane region" description="Helical" evidence="8">
    <location>
        <begin position="474"/>
        <end position="491"/>
    </location>
</feature>
<evidence type="ECO:0000313" key="11">
    <source>
        <dbReference type="Proteomes" id="UP000033140"/>
    </source>
</evidence>
<feature type="transmembrane region" description="Helical" evidence="8">
    <location>
        <begin position="247"/>
        <end position="268"/>
    </location>
</feature>
<name>A0A0E9N9Q5_SAICN</name>
<feature type="transmembrane region" description="Helical" evidence="8">
    <location>
        <begin position="166"/>
        <end position="186"/>
    </location>
</feature>
<evidence type="ECO:0000256" key="7">
    <source>
        <dbReference type="ARBA" id="ARBA00023136"/>
    </source>
</evidence>
<dbReference type="EMBL" id="BACD03000004">
    <property type="protein sequence ID" value="GAO46622.1"/>
    <property type="molecule type" value="Genomic_DNA"/>
</dbReference>
<evidence type="ECO:0000256" key="4">
    <source>
        <dbReference type="ARBA" id="ARBA00022692"/>
    </source>
</evidence>
<evidence type="ECO:0000256" key="8">
    <source>
        <dbReference type="SAM" id="Phobius"/>
    </source>
</evidence>
<dbReference type="OMA" id="ASLNICH"/>
<dbReference type="InterPro" id="IPR004840">
    <property type="entry name" value="Amino_acid_permease_CS"/>
</dbReference>
<feature type="domain" description="Amino acid permease/ SLC12A" evidence="9">
    <location>
        <begin position="138"/>
        <end position="603"/>
    </location>
</feature>
<feature type="transmembrane region" description="Helical" evidence="8">
    <location>
        <begin position="549"/>
        <end position="574"/>
    </location>
</feature>
<dbReference type="Proteomes" id="UP000033140">
    <property type="component" value="Unassembled WGS sequence"/>
</dbReference>
<evidence type="ECO:0000256" key="3">
    <source>
        <dbReference type="ARBA" id="ARBA00022475"/>
    </source>
</evidence>
<comment type="subcellular location">
    <subcellularLocation>
        <location evidence="1">Cell membrane</location>
        <topology evidence="1">Multi-pass membrane protein</topology>
    </subcellularLocation>
</comment>
<keyword evidence="6 8" id="KW-1133">Transmembrane helix</keyword>
<sequence>MRNSPVLAAVRQVSPPDRAPTVNSKLSMGATRAPYRRSQAYHEREEVLLPTNPRDPLSQSHCAIAMRGGSSYNLTAVAKMSQPPEFYEMQEKEKRPIQQGDIEITDLTNIPSHASGVGGEYPTQSQPTGTQRHLKSRHVQMIAIGGTIGTGLFIGSGKALAHGGPVGALLGYTFMGIIVYFTMLSLGEMVTYLPTSGGFTSYATRFVDPAVGFATGWNYWYCFGITLPAEITAASIVIQYWDPNDDHLAIYITVMLATALLINLFGAGAYGEAEFWCAIIKVVAILGLIILGVVLDLGGGPNHDRLGFRYWKNPGAFNDTYLGIENKSTARFLGFWSVFIQAAFSYLGTEIVAVTAGEARAPRRNVPKAIKRVFFRLAVFYFCGILVIGLTVPYNSDRLLSAITQSTSAAASPFVVAITNAGIKGLDHVINAVILTSAFSAGNSDLYTASRTLYALALEGKAPKIFARVTRKGLPIYCVLLTFCLGPLAYLNVSSGASTAFNWLSNLSTVAGLFTWSVICWSYIRFQKGLKAQGISRDTLPYKTPFQPYAAYIALVSLSIIIFFNGFSVFIGGFAVQDFVAAYIGVPIFFGFWVFWKVWGRTRMVGLEEMDLLTGVKEIDELEEMDRAEEAAKGPQGIVCFCDILGLVVIVFGG</sequence>
<dbReference type="NCBIfam" id="TIGR00913">
    <property type="entry name" value="2A0310"/>
    <property type="match status" value="1"/>
</dbReference>
<protein>
    <recommendedName>
        <fullName evidence="9">Amino acid permease/ SLC12A domain-containing protein</fullName>
    </recommendedName>
</protein>
<evidence type="ECO:0000256" key="6">
    <source>
        <dbReference type="ARBA" id="ARBA00022989"/>
    </source>
</evidence>
<evidence type="ECO:0000259" key="9">
    <source>
        <dbReference type="Pfam" id="PF00324"/>
    </source>
</evidence>
<organism evidence="10 11">
    <name type="scientific">Saitoella complicata (strain BCRC 22490 / CBS 7301 / JCM 7358 / NBRC 10748 / NRRL Y-17804)</name>
    <dbReference type="NCBI Taxonomy" id="698492"/>
    <lineage>
        <taxon>Eukaryota</taxon>
        <taxon>Fungi</taxon>
        <taxon>Dikarya</taxon>
        <taxon>Ascomycota</taxon>
        <taxon>Taphrinomycotina</taxon>
        <taxon>Taphrinomycotina incertae sedis</taxon>
        <taxon>Saitoella</taxon>
    </lineage>
</organism>
<accession>A0A0E9N9Q5</accession>
<feature type="transmembrane region" description="Helical" evidence="8">
    <location>
        <begin position="141"/>
        <end position="160"/>
    </location>
</feature>
<feature type="transmembrane region" description="Helical" evidence="8">
    <location>
        <begin position="373"/>
        <end position="393"/>
    </location>
</feature>
<dbReference type="InterPro" id="IPR050524">
    <property type="entry name" value="APC_YAT"/>
</dbReference>
<keyword evidence="11" id="KW-1185">Reference proteome</keyword>
<dbReference type="AlphaFoldDB" id="A0A0E9N9Q5"/>
<keyword evidence="4 8" id="KW-0812">Transmembrane</keyword>
<gene>
    <name evidence="10" type="ORF">G7K_0849-t1</name>
</gene>
<evidence type="ECO:0000256" key="1">
    <source>
        <dbReference type="ARBA" id="ARBA00004651"/>
    </source>
</evidence>
<dbReference type="PANTHER" id="PTHR43341">
    <property type="entry name" value="AMINO ACID PERMEASE"/>
    <property type="match status" value="1"/>
</dbReference>
<dbReference type="STRING" id="698492.A0A0E9N9Q5"/>
<dbReference type="PANTHER" id="PTHR43341:SF1">
    <property type="entry name" value="GENERAL AMINO-ACID PERMEASE GAP1"/>
    <property type="match status" value="1"/>
</dbReference>
<dbReference type="Gene3D" id="1.20.1740.10">
    <property type="entry name" value="Amino acid/polyamine transporter I"/>
    <property type="match status" value="1"/>
</dbReference>
<keyword evidence="3" id="KW-1003">Cell membrane</keyword>
<feature type="transmembrane region" description="Helical" evidence="8">
    <location>
        <begin position="333"/>
        <end position="353"/>
    </location>
</feature>
<keyword evidence="2" id="KW-0813">Transport</keyword>
<reference evidence="10 11" key="1">
    <citation type="journal article" date="2011" name="J. Gen. Appl. Microbiol.">
        <title>Draft genome sequencing of the enigmatic yeast Saitoella complicata.</title>
        <authorList>
            <person name="Nishida H."/>
            <person name="Hamamoto M."/>
            <person name="Sugiyama J."/>
        </authorList>
    </citation>
    <scope>NUCLEOTIDE SEQUENCE [LARGE SCALE GENOMIC DNA]</scope>
    <source>
        <strain evidence="10 11">NRRL Y-17804</strain>
    </source>
</reference>
<feature type="transmembrane region" description="Helical" evidence="8">
    <location>
        <begin position="399"/>
        <end position="418"/>
    </location>
</feature>
<evidence type="ECO:0000256" key="5">
    <source>
        <dbReference type="ARBA" id="ARBA00022970"/>
    </source>
</evidence>
<dbReference type="GO" id="GO:0005886">
    <property type="term" value="C:plasma membrane"/>
    <property type="evidence" value="ECO:0007669"/>
    <property type="project" value="UniProtKB-SubCell"/>
</dbReference>
<reference evidence="10 11" key="2">
    <citation type="journal article" date="2014" name="J. Gen. Appl. Microbiol.">
        <title>The early diverging ascomycetous budding yeast Saitoella complicata has three histone deacetylases belonging to the Clr6, Hos2, and Rpd3 lineages.</title>
        <authorList>
            <person name="Nishida H."/>
            <person name="Matsumoto T."/>
            <person name="Kondo S."/>
            <person name="Hamamoto M."/>
            <person name="Yoshikawa H."/>
        </authorList>
    </citation>
    <scope>NUCLEOTIDE SEQUENCE [LARGE SCALE GENOMIC DNA]</scope>
    <source>
        <strain evidence="10 11">NRRL Y-17804</strain>
    </source>
</reference>
<proteinExistence type="predicted"/>
<feature type="transmembrane region" description="Helical" evidence="8">
    <location>
        <begin position="503"/>
        <end position="524"/>
    </location>
</feature>
<dbReference type="GO" id="GO:0015171">
    <property type="term" value="F:amino acid transmembrane transporter activity"/>
    <property type="evidence" value="ECO:0007669"/>
    <property type="project" value="TreeGrafter"/>
</dbReference>